<dbReference type="PROSITE" id="PS50878">
    <property type="entry name" value="RT_POL"/>
    <property type="match status" value="1"/>
</dbReference>
<dbReference type="InterPro" id="IPR000477">
    <property type="entry name" value="RT_dom"/>
</dbReference>
<dbReference type="InterPro" id="IPR043502">
    <property type="entry name" value="DNA/RNA_pol_sf"/>
</dbReference>
<feature type="domain" description="Reverse transcriptase" evidence="2">
    <location>
        <begin position="1"/>
        <end position="223"/>
    </location>
</feature>
<dbReference type="Pfam" id="PF00078">
    <property type="entry name" value="RVT_1"/>
    <property type="match status" value="1"/>
</dbReference>
<dbReference type="AlphaFoldDB" id="A0ABD3H3E8"/>
<sequence length="584" mass="66047">MLPGLIDQQQTGFIAGRNIVENILSLRMAQEWVPVSNQEIMFVKLDFQKAYDRVSHSYLWDTLSAMGLTQENLNRIQGLVTDGAAQLHINGKFTRRFEVTRGVRQGCPVAPLLFAMVTQPLMRVLREEEKCGRLKGVTYGGEQTLLHQIYADDTGVNTTMAESQFNRLREVIADFEEISGAKLNLSKSLIMPIRPTTPPEWVQATGCDVAYTGRNFLYLGVSTSNPVNEAEITKQISKKVVKRLTHWSNRLLSWPARVILLRHVLASTPLYQLLSVGVEQKGLEGIEALCRHFLWGWQKQENPKAALVAWERIAQGREAGGLGWTPLIVKAKALQLRNLMKIMAGANAEWCSLAKSLVLRTLRRKAWIWRYIQRGYFIGNRGKGWSVERRLCPRCNIEEETLDHAFWSCSRVQRRKIELTRCGLLPTGILSSMEWLNHGLRLAARDTSSLWCFGLYLTTTWAERNDCKFRGTRSFRPTLVFLRQLNLEIEAFVSPQASNRTYNISKTARERIQQGILTWIGSRQTQPNSTAPGEEDYNTKVDSNTHEDRSNTDGIHSTASSSSSGTSMSGPTLQQDEQEESNGG</sequence>
<accession>A0ABD3H3E8</accession>
<dbReference type="Proteomes" id="UP001633002">
    <property type="component" value="Unassembled WGS sequence"/>
</dbReference>
<dbReference type="SUPFAM" id="SSF56672">
    <property type="entry name" value="DNA/RNA polymerases"/>
    <property type="match status" value="1"/>
</dbReference>
<feature type="compositionally biased region" description="Basic and acidic residues" evidence="1">
    <location>
        <begin position="537"/>
        <end position="551"/>
    </location>
</feature>
<dbReference type="EMBL" id="JBJQOH010000006">
    <property type="protein sequence ID" value="KAL3684967.1"/>
    <property type="molecule type" value="Genomic_DNA"/>
</dbReference>
<evidence type="ECO:0000256" key="1">
    <source>
        <dbReference type="SAM" id="MobiDB-lite"/>
    </source>
</evidence>
<keyword evidence="4" id="KW-1185">Reference proteome</keyword>
<proteinExistence type="predicted"/>
<gene>
    <name evidence="3" type="ORF">R1sor_002989</name>
</gene>
<comment type="caution">
    <text evidence="3">The sequence shown here is derived from an EMBL/GenBank/DDBJ whole genome shotgun (WGS) entry which is preliminary data.</text>
</comment>
<feature type="compositionally biased region" description="Polar residues" evidence="1">
    <location>
        <begin position="521"/>
        <end position="531"/>
    </location>
</feature>
<evidence type="ECO:0000313" key="4">
    <source>
        <dbReference type="Proteomes" id="UP001633002"/>
    </source>
</evidence>
<feature type="compositionally biased region" description="Low complexity" evidence="1">
    <location>
        <begin position="557"/>
        <end position="570"/>
    </location>
</feature>
<dbReference type="PANTHER" id="PTHR33116:SF86">
    <property type="entry name" value="REVERSE TRANSCRIPTASE DOMAIN-CONTAINING PROTEIN"/>
    <property type="match status" value="1"/>
</dbReference>
<dbReference type="CDD" id="cd01650">
    <property type="entry name" value="RT_nLTR_like"/>
    <property type="match status" value="1"/>
</dbReference>
<dbReference type="PANTHER" id="PTHR33116">
    <property type="entry name" value="REVERSE TRANSCRIPTASE ZINC-BINDING DOMAIN-CONTAINING PROTEIN-RELATED-RELATED"/>
    <property type="match status" value="1"/>
</dbReference>
<evidence type="ECO:0000313" key="3">
    <source>
        <dbReference type="EMBL" id="KAL3684967.1"/>
    </source>
</evidence>
<feature type="region of interest" description="Disordered" evidence="1">
    <location>
        <begin position="519"/>
        <end position="584"/>
    </location>
</feature>
<organism evidence="3 4">
    <name type="scientific">Riccia sorocarpa</name>
    <dbReference type="NCBI Taxonomy" id="122646"/>
    <lineage>
        <taxon>Eukaryota</taxon>
        <taxon>Viridiplantae</taxon>
        <taxon>Streptophyta</taxon>
        <taxon>Embryophyta</taxon>
        <taxon>Marchantiophyta</taxon>
        <taxon>Marchantiopsida</taxon>
        <taxon>Marchantiidae</taxon>
        <taxon>Marchantiales</taxon>
        <taxon>Ricciaceae</taxon>
        <taxon>Riccia</taxon>
    </lineage>
</organism>
<protein>
    <recommendedName>
        <fullName evidence="2">Reverse transcriptase domain-containing protein</fullName>
    </recommendedName>
</protein>
<evidence type="ECO:0000259" key="2">
    <source>
        <dbReference type="PROSITE" id="PS50878"/>
    </source>
</evidence>
<name>A0ABD3H3E8_9MARC</name>
<reference evidence="3 4" key="1">
    <citation type="submission" date="2024-09" db="EMBL/GenBank/DDBJ databases">
        <title>Chromosome-scale assembly of Riccia sorocarpa.</title>
        <authorList>
            <person name="Paukszto L."/>
        </authorList>
    </citation>
    <scope>NUCLEOTIDE SEQUENCE [LARGE SCALE GENOMIC DNA]</scope>
    <source>
        <strain evidence="3">LP-2024</strain>
        <tissue evidence="3">Aerial parts of the thallus</tissue>
    </source>
</reference>